<dbReference type="GO" id="GO:0003824">
    <property type="term" value="F:catalytic activity"/>
    <property type="evidence" value="ECO:0007669"/>
    <property type="project" value="InterPro"/>
</dbReference>
<organism evidence="5 6">
    <name type="scientific">Mycobacteroides chelonae</name>
    <name type="common">Mycobacterium chelonae</name>
    <dbReference type="NCBI Taxonomy" id="1774"/>
    <lineage>
        <taxon>Bacteria</taxon>
        <taxon>Bacillati</taxon>
        <taxon>Actinomycetota</taxon>
        <taxon>Actinomycetes</taxon>
        <taxon>Mycobacteriales</taxon>
        <taxon>Mycobacteriaceae</taxon>
        <taxon>Mycobacteroides</taxon>
    </lineage>
</organism>
<evidence type="ECO:0000259" key="4">
    <source>
        <dbReference type="PROSITE" id="PS51084"/>
    </source>
</evidence>
<dbReference type="SUPFAM" id="SSF54197">
    <property type="entry name" value="HIT-like"/>
    <property type="match status" value="1"/>
</dbReference>
<dbReference type="PANTHER" id="PTHR46648:SF1">
    <property type="entry name" value="ADENOSINE 5'-MONOPHOSPHORAMIDASE HNT1"/>
    <property type="match status" value="1"/>
</dbReference>
<evidence type="ECO:0000313" key="5">
    <source>
        <dbReference type="EMBL" id="OHU75728.1"/>
    </source>
</evidence>
<comment type="caution">
    <text evidence="5">The sequence shown here is derived from an EMBL/GenBank/DDBJ whole genome shotgun (WGS) entry which is preliminary data.</text>
</comment>
<accession>A0A1S1LYK9</accession>
<evidence type="ECO:0000313" key="6">
    <source>
        <dbReference type="Proteomes" id="UP000179441"/>
    </source>
</evidence>
<dbReference type="GO" id="GO:0009117">
    <property type="term" value="P:nucleotide metabolic process"/>
    <property type="evidence" value="ECO:0007669"/>
    <property type="project" value="TreeGrafter"/>
</dbReference>
<keyword evidence="6" id="KW-1185">Reference proteome</keyword>
<dbReference type="InterPro" id="IPR036265">
    <property type="entry name" value="HIT-like_sf"/>
</dbReference>
<dbReference type="EMBL" id="MLIS01000175">
    <property type="protein sequence ID" value="OHU75728.1"/>
    <property type="molecule type" value="Genomic_DNA"/>
</dbReference>
<feature type="short sequence motif" description="Histidine triad motif" evidence="2 3">
    <location>
        <begin position="80"/>
        <end position="84"/>
    </location>
</feature>
<evidence type="ECO:0000256" key="2">
    <source>
        <dbReference type="PIRSR" id="PIRSR601310-3"/>
    </source>
</evidence>
<dbReference type="PROSITE" id="PS51084">
    <property type="entry name" value="HIT_2"/>
    <property type="match status" value="1"/>
</dbReference>
<evidence type="ECO:0000256" key="1">
    <source>
        <dbReference type="PIRSR" id="PIRSR601310-1"/>
    </source>
</evidence>
<dbReference type="Gene3D" id="3.30.428.10">
    <property type="entry name" value="HIT-like"/>
    <property type="match status" value="1"/>
</dbReference>
<proteinExistence type="predicted"/>
<dbReference type="AlphaFoldDB" id="A0A1S1LYK9"/>
<gene>
    <name evidence="5" type="ORF">BKG84_27245</name>
</gene>
<dbReference type="Proteomes" id="UP000179441">
    <property type="component" value="Unassembled WGS sequence"/>
</dbReference>
<dbReference type="InterPro" id="IPR011146">
    <property type="entry name" value="HIT-like"/>
</dbReference>
<dbReference type="InterPro" id="IPR001310">
    <property type="entry name" value="Histidine_triad_HIT"/>
</dbReference>
<dbReference type="Pfam" id="PF01230">
    <property type="entry name" value="HIT"/>
    <property type="match status" value="1"/>
</dbReference>
<name>A0A1S1LYK9_MYCCH</name>
<dbReference type="PANTHER" id="PTHR46648">
    <property type="entry name" value="HIT FAMILY PROTEIN 1"/>
    <property type="match status" value="1"/>
</dbReference>
<protein>
    <recommendedName>
        <fullName evidence="4">HIT domain-containing protein</fullName>
    </recommendedName>
</protein>
<reference evidence="5 6" key="1">
    <citation type="submission" date="2016-10" db="EMBL/GenBank/DDBJ databases">
        <title>Evaluation of Human, Veterinary and Environmental Mycobacterium chelonae Isolates by Core Genome Phylogenomic Analysis, Targeted Gene Comparison, and Anti-microbial Susceptibility Patterns: A Tale of Mistaken Identities.</title>
        <authorList>
            <person name="Fogelson S.B."/>
            <person name="Camus A.C."/>
            <person name="Lorenz W."/>
            <person name="Vasireddy R."/>
            <person name="Vasireddy S."/>
            <person name="Smith T."/>
            <person name="Brown-Elliott B.A."/>
            <person name="Wallace R.J.Jr."/>
            <person name="Hasan N.A."/>
            <person name="Reischl U."/>
            <person name="Sanchez S."/>
        </authorList>
    </citation>
    <scope>NUCLEOTIDE SEQUENCE [LARGE SCALE GENOMIC DNA]</scope>
    <source>
        <strain evidence="5 6">15518</strain>
    </source>
</reference>
<sequence length="124" mass="13357">MVARFGSVIAFFPKHPASLGHTLVVPVDHVEDVWSLDVATASKLSEATLKVARAVKDAVAPEGLNIIQSNGEAATQTIPHLHIHVLPRWNGDGIGPIWPDDSAEDPGSLERVLERLRSTLHGFS</sequence>
<evidence type="ECO:0000256" key="3">
    <source>
        <dbReference type="PROSITE-ProRule" id="PRU00464"/>
    </source>
</evidence>
<feature type="active site" description="Tele-AMP-histidine intermediate" evidence="1">
    <location>
        <position position="82"/>
    </location>
</feature>
<feature type="domain" description="HIT" evidence="4">
    <location>
        <begin position="1"/>
        <end position="95"/>
    </location>
</feature>